<reference evidence="2" key="1">
    <citation type="submission" date="2019-06" db="EMBL/GenBank/DDBJ databases">
        <title>Gordonia isolated from sludge of a wastewater treatment plant.</title>
        <authorList>
            <person name="Tamura T."/>
            <person name="Aoyama K."/>
            <person name="Kang Y."/>
            <person name="Saito S."/>
            <person name="Akiyama N."/>
            <person name="Yazawa K."/>
            <person name="Gonoi T."/>
            <person name="Mikami Y."/>
        </authorList>
    </citation>
    <scope>NUCLEOTIDE SEQUENCE [LARGE SCALE GENOMIC DNA]</scope>
    <source>
        <strain evidence="2">NBRC 107696</strain>
    </source>
</reference>
<dbReference type="RefSeq" id="WP_161895016.1">
    <property type="nucleotide sequence ID" value="NZ_BJOV01000003.1"/>
</dbReference>
<evidence type="ECO:0000313" key="1">
    <source>
        <dbReference type="EMBL" id="GEE01192.1"/>
    </source>
</evidence>
<sequence length="116" mass="12323">MPHKLTNTTDLTRDAVDANAVAWKLEEVPRGLDSNVIRLPAGGSIGEHVGGEVDVLVHVIAGSGRIGSGDIDMPVTAGDLLWLPRQSHRSITAGDDGLDYLTVHTHREPTLTIGMP</sequence>
<gene>
    <name evidence="1" type="ORF">nbrc107696_16380</name>
</gene>
<dbReference type="OrthoDB" id="8451629at2"/>
<protein>
    <submittedName>
        <fullName evidence="1">Cupin</fullName>
    </submittedName>
</protein>
<evidence type="ECO:0000313" key="2">
    <source>
        <dbReference type="Proteomes" id="UP000444960"/>
    </source>
</evidence>
<proteinExistence type="predicted"/>
<dbReference type="Proteomes" id="UP000444960">
    <property type="component" value="Unassembled WGS sequence"/>
</dbReference>
<dbReference type="SUPFAM" id="SSF51182">
    <property type="entry name" value="RmlC-like cupins"/>
    <property type="match status" value="1"/>
</dbReference>
<dbReference type="CDD" id="cd02208">
    <property type="entry name" value="cupin_RmlC-like"/>
    <property type="match status" value="1"/>
</dbReference>
<dbReference type="EMBL" id="BJOV01000003">
    <property type="protein sequence ID" value="GEE01192.1"/>
    <property type="molecule type" value="Genomic_DNA"/>
</dbReference>
<name>A0A7I9V7K8_9ACTN</name>
<comment type="caution">
    <text evidence="1">The sequence shown here is derived from an EMBL/GenBank/DDBJ whole genome shotgun (WGS) entry which is preliminary data.</text>
</comment>
<dbReference type="Gene3D" id="2.60.120.10">
    <property type="entry name" value="Jelly Rolls"/>
    <property type="match status" value="1"/>
</dbReference>
<dbReference type="InterPro" id="IPR014710">
    <property type="entry name" value="RmlC-like_jellyroll"/>
</dbReference>
<organism evidence="1 2">
    <name type="scientific">Gordonia spumicola</name>
    <dbReference type="NCBI Taxonomy" id="589161"/>
    <lineage>
        <taxon>Bacteria</taxon>
        <taxon>Bacillati</taxon>
        <taxon>Actinomycetota</taxon>
        <taxon>Actinomycetes</taxon>
        <taxon>Mycobacteriales</taxon>
        <taxon>Gordoniaceae</taxon>
        <taxon>Gordonia</taxon>
    </lineage>
</organism>
<dbReference type="InterPro" id="IPR011051">
    <property type="entry name" value="RmlC_Cupin_sf"/>
</dbReference>
<keyword evidence="2" id="KW-1185">Reference proteome</keyword>
<dbReference type="AlphaFoldDB" id="A0A7I9V7K8"/>
<accession>A0A7I9V7K8</accession>